<dbReference type="PANTHER" id="PTHR11371:SF31">
    <property type="entry name" value="EXTRACELLULAR NUCLEASE"/>
    <property type="match status" value="1"/>
</dbReference>
<dbReference type="OrthoDB" id="6410211at2759"/>
<proteinExistence type="inferred from homology"/>
<evidence type="ECO:0000256" key="2">
    <source>
        <dbReference type="ARBA" id="ARBA00022722"/>
    </source>
</evidence>
<accession>A0A7R8ZKN4</accession>
<dbReference type="AlphaFoldDB" id="A0A7R8ZKN4"/>
<dbReference type="GO" id="GO:0016787">
    <property type="term" value="F:hydrolase activity"/>
    <property type="evidence" value="ECO:0007669"/>
    <property type="project" value="UniProtKB-KW"/>
</dbReference>
<dbReference type="PRINTS" id="PR00130">
    <property type="entry name" value="DNASEI"/>
</dbReference>
<dbReference type="SUPFAM" id="SSF56219">
    <property type="entry name" value="DNase I-like"/>
    <property type="match status" value="1"/>
</dbReference>
<dbReference type="Gene3D" id="3.60.10.10">
    <property type="entry name" value="Endonuclease/exonuclease/phosphatase"/>
    <property type="match status" value="2"/>
</dbReference>
<evidence type="ECO:0000259" key="4">
    <source>
        <dbReference type="Pfam" id="PF03372"/>
    </source>
</evidence>
<evidence type="ECO:0000256" key="3">
    <source>
        <dbReference type="ARBA" id="ARBA00022801"/>
    </source>
</evidence>
<reference evidence="5" key="1">
    <citation type="submission" date="2020-11" db="EMBL/GenBank/DDBJ databases">
        <authorList>
            <person name="Tran Van P."/>
        </authorList>
    </citation>
    <scope>NUCLEOTIDE SEQUENCE</scope>
</reference>
<gene>
    <name evidence="5" type="ORF">CTOB1V02_LOCUS912</name>
</gene>
<keyword evidence="2" id="KW-0540">Nuclease</keyword>
<dbReference type="InterPro" id="IPR005135">
    <property type="entry name" value="Endo/exonuclease/phosphatase"/>
</dbReference>
<name>A0A7R8ZKN4_9CRUS</name>
<dbReference type="PANTHER" id="PTHR11371">
    <property type="entry name" value="DEOXYRIBONUCLEASE"/>
    <property type="match status" value="1"/>
</dbReference>
<protein>
    <recommendedName>
        <fullName evidence="4">Endonuclease/exonuclease/phosphatase domain-containing protein</fullName>
    </recommendedName>
</protein>
<evidence type="ECO:0000313" key="5">
    <source>
        <dbReference type="EMBL" id="CAD7222916.1"/>
    </source>
</evidence>
<dbReference type="InterPro" id="IPR036691">
    <property type="entry name" value="Endo/exonu/phosph_ase_sf"/>
</dbReference>
<keyword evidence="3" id="KW-0378">Hydrolase</keyword>
<dbReference type="GO" id="GO:0004536">
    <property type="term" value="F:DNA nuclease activity"/>
    <property type="evidence" value="ECO:0007669"/>
    <property type="project" value="InterPro"/>
</dbReference>
<comment type="similarity">
    <text evidence="1">Belongs to the DNase I family.</text>
</comment>
<dbReference type="InterPro" id="IPR016202">
    <property type="entry name" value="DNase_I"/>
</dbReference>
<evidence type="ECO:0000256" key="1">
    <source>
        <dbReference type="ARBA" id="ARBA00007359"/>
    </source>
</evidence>
<dbReference type="EMBL" id="OB660122">
    <property type="protein sequence ID" value="CAD7222916.1"/>
    <property type="molecule type" value="Genomic_DNA"/>
</dbReference>
<feature type="domain" description="Endonuclease/exonuclease/phosphatase" evidence="4">
    <location>
        <begin position="36"/>
        <end position="120"/>
    </location>
</feature>
<organism evidence="5">
    <name type="scientific">Cyprideis torosa</name>
    <dbReference type="NCBI Taxonomy" id="163714"/>
    <lineage>
        <taxon>Eukaryota</taxon>
        <taxon>Metazoa</taxon>
        <taxon>Ecdysozoa</taxon>
        <taxon>Arthropoda</taxon>
        <taxon>Crustacea</taxon>
        <taxon>Oligostraca</taxon>
        <taxon>Ostracoda</taxon>
        <taxon>Podocopa</taxon>
        <taxon>Podocopida</taxon>
        <taxon>Cytherocopina</taxon>
        <taxon>Cytheroidea</taxon>
        <taxon>Cytherideidae</taxon>
        <taxon>Cyprideis</taxon>
    </lineage>
</organism>
<dbReference type="GO" id="GO:0006308">
    <property type="term" value="P:DNA catabolic process"/>
    <property type="evidence" value="ECO:0007669"/>
    <property type="project" value="InterPro"/>
</dbReference>
<dbReference type="SMART" id="SM00476">
    <property type="entry name" value="DNaseIc"/>
    <property type="match status" value="1"/>
</dbReference>
<dbReference type="Pfam" id="PF03372">
    <property type="entry name" value="Exo_endo_phos"/>
    <property type="match status" value="1"/>
</dbReference>
<sequence length="307" mass="34123">MSFSVIVSSLLLFMVTIDYPKCDGAGLTIKQPLRIGTWNIQNFGNTKLGKPDVMDKILNILSSYDLIAIQEISDSQLELDGNLLNSLNAYIKQTIGGYLNVTSPRIGSGSEAEQYLILYRIVLQGNTLNSSLIEGSVLVRRYDEEMNLTYDQSLDISDHFPVEFQLKPHVRTPYGLDTFVTTMVHDSTVSVGDIYNAFADNSNDDYVVELFYGSSGSVVEVTVKPSISYRTSIEKTLEDIRQLHGYFPTLLTTNMFIGIKYKLENGALEDASAVTNSMKRIPYNVILRCNPSVGGCSLTVLRETTFA</sequence>